<evidence type="ECO:0000256" key="3">
    <source>
        <dbReference type="ARBA" id="ARBA00004071"/>
    </source>
</evidence>
<proteinExistence type="inferred from homology"/>
<sequence length="374" mass="42763">MVRNYPPGWTYADFAPQFKAELFNATQWAELFVKAGAKYVVLTSKHHEGCTLWPSSTSFNWNSKDVGPGKDLVGELSTAVRAEGLHFGVYHSMMDWYHPLYLQDKRNQWTTQYFVKAKCTNELHELVANYQPDILWSDGEWEAPAEYWNSTNFLAWLYNDSPVRDKILVNDRWGMGVHCKHGDFYNCGDRLNPGKLQPHKWENCMTMDQRSWGYRRDMTYEDVLSIDVLLKTLAETISCDGNLLINVGPRADGTIDAIFQERLLQLGEWLDLNGAAIYDSRPWMTQQDPNDHRVWYTTDGTNVYAIVTLYKLDVQIRLGALNSSSLNADSVVTILGYELPLQFTTDALGVTIRLPATGLPQQIKYAPVVKITLE</sequence>
<keyword evidence="7" id="KW-0378">Hydrolase</keyword>
<dbReference type="GO" id="GO:0004560">
    <property type="term" value="F:alpha-L-fucosidase activity"/>
    <property type="evidence" value="ECO:0007669"/>
    <property type="project" value="UniProtKB-EC"/>
</dbReference>
<comment type="catalytic activity">
    <reaction evidence="2">
        <text>a neolactoside IV(2)-alpha-Fuc-nLc4Cer(d18:0) + H2O = a neolactoside nLc4Cer(d18:0) + L-fucose</text>
        <dbReference type="Rhea" id="RHEA:49308"/>
        <dbReference type="ChEBI" id="CHEBI:2181"/>
        <dbReference type="ChEBI" id="CHEBI:15377"/>
        <dbReference type="ChEBI" id="CHEBI:91119"/>
        <dbReference type="ChEBI" id="CHEBI:91121"/>
    </reaction>
    <physiologicalReaction direction="left-to-right" evidence="2">
        <dbReference type="Rhea" id="RHEA:49309"/>
    </physiologicalReaction>
</comment>
<dbReference type="GO" id="GO:0006004">
    <property type="term" value="P:fucose metabolic process"/>
    <property type="evidence" value="ECO:0007669"/>
    <property type="project" value="InterPro"/>
</dbReference>
<dbReference type="PIRSF" id="PIRSF001092">
    <property type="entry name" value="Alpha-L-fucosidase"/>
    <property type="match status" value="1"/>
</dbReference>
<evidence type="ECO:0000256" key="6">
    <source>
        <dbReference type="ARBA" id="ARBA00022729"/>
    </source>
</evidence>
<dbReference type="FunFam" id="3.20.20.80:FF:000027">
    <property type="entry name" value="Alpha-L-fucosidase"/>
    <property type="match status" value="1"/>
</dbReference>
<evidence type="ECO:0000259" key="13">
    <source>
        <dbReference type="Pfam" id="PF01120"/>
    </source>
</evidence>
<reference evidence="15 16" key="1">
    <citation type="journal article" date="2017" name="Gigascience">
        <title>Draft genome of the honey bee ectoparasitic mite, Tropilaelaps mercedesae, is shaped by the parasitic life history.</title>
        <authorList>
            <person name="Dong X."/>
            <person name="Armstrong S.D."/>
            <person name="Xia D."/>
            <person name="Makepeace B.L."/>
            <person name="Darby A.C."/>
            <person name="Kadowaki T."/>
        </authorList>
    </citation>
    <scope>NUCLEOTIDE SEQUENCE [LARGE SCALE GENOMIC DNA]</scope>
    <source>
        <strain evidence="15">Wuxi-XJTLU</strain>
    </source>
</reference>
<dbReference type="PANTHER" id="PTHR10030">
    <property type="entry name" value="ALPHA-L-FUCOSIDASE"/>
    <property type="match status" value="1"/>
</dbReference>
<evidence type="ECO:0000256" key="10">
    <source>
        <dbReference type="ARBA" id="ARBA00074133"/>
    </source>
</evidence>
<evidence type="ECO:0000256" key="5">
    <source>
        <dbReference type="ARBA" id="ARBA00012662"/>
    </source>
</evidence>
<comment type="function">
    <text evidence="3">Alpha-L-fucosidase is responsible for hydrolyzing the alpha-1,6-linked fucose joined to the reducing-end N-acetylglucosamine of the carbohydrate moieties of glycoproteins.</text>
</comment>
<evidence type="ECO:0000256" key="11">
    <source>
        <dbReference type="ARBA" id="ARBA00081661"/>
    </source>
</evidence>
<name>A0A1V9X553_9ACAR</name>
<dbReference type="PROSITE" id="PS00385">
    <property type="entry name" value="ALPHA_L_FUCOSIDASE"/>
    <property type="match status" value="1"/>
</dbReference>
<dbReference type="EC" id="3.2.1.51" evidence="5"/>
<dbReference type="InterPro" id="IPR018526">
    <property type="entry name" value="Glyco_hydro_29_CS"/>
</dbReference>
<dbReference type="InterPro" id="IPR017853">
    <property type="entry name" value="GH"/>
</dbReference>
<keyword evidence="16" id="KW-1185">Reference proteome</keyword>
<evidence type="ECO:0000256" key="12">
    <source>
        <dbReference type="PIRSR" id="PIRSR001092-1"/>
    </source>
</evidence>
<dbReference type="STRING" id="418985.A0A1V9X553"/>
<evidence type="ECO:0000313" key="16">
    <source>
        <dbReference type="Proteomes" id="UP000192247"/>
    </source>
</evidence>
<dbReference type="OrthoDB" id="6039950at2759"/>
<dbReference type="SUPFAM" id="SSF51445">
    <property type="entry name" value="(Trans)glycosidases"/>
    <property type="match status" value="1"/>
</dbReference>
<dbReference type="PANTHER" id="PTHR10030:SF37">
    <property type="entry name" value="ALPHA-L-FUCOSIDASE-RELATED"/>
    <property type="match status" value="1"/>
</dbReference>
<dbReference type="GO" id="GO:0016139">
    <property type="term" value="P:glycoside catabolic process"/>
    <property type="evidence" value="ECO:0007669"/>
    <property type="project" value="TreeGrafter"/>
</dbReference>
<dbReference type="InterPro" id="IPR031919">
    <property type="entry name" value="Fucosidase_C"/>
</dbReference>
<evidence type="ECO:0000256" key="7">
    <source>
        <dbReference type="ARBA" id="ARBA00022801"/>
    </source>
</evidence>
<organism evidence="15 16">
    <name type="scientific">Tropilaelaps mercedesae</name>
    <dbReference type="NCBI Taxonomy" id="418985"/>
    <lineage>
        <taxon>Eukaryota</taxon>
        <taxon>Metazoa</taxon>
        <taxon>Ecdysozoa</taxon>
        <taxon>Arthropoda</taxon>
        <taxon>Chelicerata</taxon>
        <taxon>Arachnida</taxon>
        <taxon>Acari</taxon>
        <taxon>Parasitiformes</taxon>
        <taxon>Mesostigmata</taxon>
        <taxon>Gamasina</taxon>
        <taxon>Dermanyssoidea</taxon>
        <taxon>Laelapidae</taxon>
        <taxon>Tropilaelaps</taxon>
    </lineage>
</organism>
<dbReference type="AlphaFoldDB" id="A0A1V9X553"/>
<feature type="domain" description="Glycoside hydrolase family 29 N-terminal" evidence="13">
    <location>
        <begin position="1"/>
        <end position="274"/>
    </location>
</feature>
<accession>A0A1V9X553</accession>
<evidence type="ECO:0000256" key="2">
    <source>
        <dbReference type="ARBA" id="ARBA00000419"/>
    </source>
</evidence>
<dbReference type="EMBL" id="MNPL01023411">
    <property type="protein sequence ID" value="OQR68730.1"/>
    <property type="molecule type" value="Genomic_DNA"/>
</dbReference>
<dbReference type="InParanoid" id="A0A1V9X553"/>
<feature type="site" description="May be important for catalysis" evidence="12">
    <location>
        <position position="204"/>
    </location>
</feature>
<comment type="caution">
    <text evidence="15">The sequence shown here is derived from an EMBL/GenBank/DDBJ whole genome shotgun (WGS) entry which is preliminary data.</text>
</comment>
<keyword evidence="6" id="KW-0732">Signal</keyword>
<evidence type="ECO:0000259" key="14">
    <source>
        <dbReference type="Pfam" id="PF16757"/>
    </source>
</evidence>
<dbReference type="SMART" id="SM00812">
    <property type="entry name" value="Alpha_L_fucos"/>
    <property type="match status" value="1"/>
</dbReference>
<dbReference type="Gene3D" id="3.20.20.80">
    <property type="entry name" value="Glycosidases"/>
    <property type="match status" value="1"/>
</dbReference>
<dbReference type="Proteomes" id="UP000192247">
    <property type="component" value="Unassembled WGS sequence"/>
</dbReference>
<evidence type="ECO:0000313" key="15">
    <source>
        <dbReference type="EMBL" id="OQR68730.1"/>
    </source>
</evidence>
<evidence type="ECO:0000256" key="8">
    <source>
        <dbReference type="ARBA" id="ARBA00023180"/>
    </source>
</evidence>
<feature type="domain" description="Alpha-L-fucosidase C-terminal" evidence="14">
    <location>
        <begin position="286"/>
        <end position="372"/>
    </location>
</feature>
<keyword evidence="9" id="KW-0326">Glycosidase</keyword>
<dbReference type="Pfam" id="PF16757">
    <property type="entry name" value="Fucosidase_C"/>
    <property type="match status" value="1"/>
</dbReference>
<comment type="catalytic activity">
    <reaction evidence="1">
        <text>a neolactoside IV(2)-alpha-Fuc-nLc4Cer(d18:1(4E)) + H2O = a neolactoside nLc4Cer(d18:1(4E)) + L-fucose</text>
        <dbReference type="Rhea" id="RHEA:48224"/>
        <dbReference type="ChEBI" id="CHEBI:2181"/>
        <dbReference type="ChEBI" id="CHEBI:15377"/>
        <dbReference type="ChEBI" id="CHEBI:17006"/>
        <dbReference type="ChEBI" id="CHEBI:28691"/>
    </reaction>
    <physiologicalReaction direction="left-to-right" evidence="1">
        <dbReference type="Rhea" id="RHEA:48225"/>
    </physiologicalReaction>
</comment>
<keyword evidence="8" id="KW-0325">Glycoprotein</keyword>
<gene>
    <name evidence="15" type="ORF">BIW11_12719</name>
</gene>
<dbReference type="GO" id="GO:0005764">
    <property type="term" value="C:lysosome"/>
    <property type="evidence" value="ECO:0007669"/>
    <property type="project" value="TreeGrafter"/>
</dbReference>
<evidence type="ECO:0000256" key="1">
    <source>
        <dbReference type="ARBA" id="ARBA00000321"/>
    </source>
</evidence>
<dbReference type="Pfam" id="PF01120">
    <property type="entry name" value="Alpha_L_fucos"/>
    <property type="match status" value="1"/>
</dbReference>
<dbReference type="InterPro" id="IPR016286">
    <property type="entry name" value="FUC_metazoa-typ"/>
</dbReference>
<protein>
    <recommendedName>
        <fullName evidence="10">Putative alpha-L-fucosidase</fullName>
        <ecNumber evidence="5">3.2.1.51</ecNumber>
    </recommendedName>
    <alternativeName>
        <fullName evidence="11">Alpha-L-fucoside fucohydrolase</fullName>
    </alternativeName>
</protein>
<dbReference type="InterPro" id="IPR000933">
    <property type="entry name" value="Glyco_hydro_29"/>
</dbReference>
<dbReference type="InterPro" id="IPR057739">
    <property type="entry name" value="Glyco_hydro_29_N"/>
</dbReference>
<evidence type="ECO:0000256" key="4">
    <source>
        <dbReference type="ARBA" id="ARBA00007951"/>
    </source>
</evidence>
<evidence type="ECO:0000256" key="9">
    <source>
        <dbReference type="ARBA" id="ARBA00023295"/>
    </source>
</evidence>
<dbReference type="PRINTS" id="PR00741">
    <property type="entry name" value="GLHYDRLASE29"/>
</dbReference>
<comment type="similarity">
    <text evidence="4">Belongs to the glycosyl hydrolase 29 family.</text>
</comment>
<dbReference type="Gene3D" id="2.60.40.1180">
    <property type="entry name" value="Golgi alpha-mannosidase II"/>
    <property type="match status" value="1"/>
</dbReference>
<dbReference type="InterPro" id="IPR013780">
    <property type="entry name" value="Glyco_hydro_b"/>
</dbReference>